<evidence type="ECO:0000313" key="1">
    <source>
        <dbReference type="EMBL" id="SZX77280.1"/>
    </source>
</evidence>
<reference evidence="1 2" key="1">
    <citation type="submission" date="2016-10" db="EMBL/GenBank/DDBJ databases">
        <authorList>
            <person name="Cai Z."/>
        </authorList>
    </citation>
    <scope>NUCLEOTIDE SEQUENCE [LARGE SCALE GENOMIC DNA]</scope>
</reference>
<accession>A0A383WII9</accession>
<gene>
    <name evidence="1" type="ORF">BQ4739_LOCUS17638</name>
</gene>
<keyword evidence="2" id="KW-1185">Reference proteome</keyword>
<organism evidence="1 2">
    <name type="scientific">Tetradesmus obliquus</name>
    <name type="common">Green alga</name>
    <name type="synonym">Acutodesmus obliquus</name>
    <dbReference type="NCBI Taxonomy" id="3088"/>
    <lineage>
        <taxon>Eukaryota</taxon>
        <taxon>Viridiplantae</taxon>
        <taxon>Chlorophyta</taxon>
        <taxon>core chlorophytes</taxon>
        <taxon>Chlorophyceae</taxon>
        <taxon>CS clade</taxon>
        <taxon>Sphaeropleales</taxon>
        <taxon>Scenedesmaceae</taxon>
        <taxon>Tetradesmus</taxon>
    </lineage>
</organism>
<dbReference type="Proteomes" id="UP000256970">
    <property type="component" value="Unassembled WGS sequence"/>
</dbReference>
<proteinExistence type="predicted"/>
<evidence type="ECO:0000313" key="2">
    <source>
        <dbReference type="Proteomes" id="UP000256970"/>
    </source>
</evidence>
<dbReference type="AlphaFoldDB" id="A0A383WII9"/>
<dbReference type="EMBL" id="FNXT01001280">
    <property type="protein sequence ID" value="SZX77280.1"/>
    <property type="molecule type" value="Genomic_DNA"/>
</dbReference>
<name>A0A383WII9_TETOB</name>
<sequence>MENVSPMYCANTPNPELVGEFNISSFDSSLSTIGNPPNPQLSNSIITVKLPDGRTFEIDPTLELTAGGLDSTAVKKDQIDGELRGLLKGRRIKRSRCTAHRDQVMRA</sequence>
<protein>
    <submittedName>
        <fullName evidence="1">Uncharacterized protein</fullName>
    </submittedName>
</protein>